<dbReference type="GO" id="GO:0005524">
    <property type="term" value="F:ATP binding"/>
    <property type="evidence" value="ECO:0007669"/>
    <property type="project" value="UniProtKB-KW"/>
</dbReference>
<dbReference type="InterPro" id="IPR008571">
    <property type="entry name" value="HerA-like"/>
</dbReference>
<dbReference type="SUPFAM" id="SSF52540">
    <property type="entry name" value="P-loop containing nucleoside triphosphate hydrolases"/>
    <property type="match status" value="1"/>
</dbReference>
<keyword evidence="2" id="KW-0547">Nucleotide-binding</keyword>
<accession>A0A370G837</accession>
<feature type="domain" description="Helicase HerA central" evidence="1">
    <location>
        <begin position="159"/>
        <end position="284"/>
    </location>
</feature>
<organism evidence="3 4">
    <name type="scientific">Gluconacetobacter liquefaciens</name>
    <name type="common">Acetobacter liquefaciens</name>
    <dbReference type="NCBI Taxonomy" id="89584"/>
    <lineage>
        <taxon>Bacteria</taxon>
        <taxon>Pseudomonadati</taxon>
        <taxon>Pseudomonadota</taxon>
        <taxon>Alphaproteobacteria</taxon>
        <taxon>Acetobacterales</taxon>
        <taxon>Acetobacteraceae</taxon>
        <taxon>Gluconacetobacter</taxon>
    </lineage>
</organism>
<protein>
    <submittedName>
        <fullName evidence="2">ATP-binding protein</fullName>
    </submittedName>
</protein>
<dbReference type="Gene3D" id="3.40.50.300">
    <property type="entry name" value="P-loop containing nucleotide triphosphate hydrolases"/>
    <property type="match status" value="2"/>
</dbReference>
<dbReference type="PANTHER" id="PTHR42957">
    <property type="entry name" value="HELICASE MJ1565-RELATED"/>
    <property type="match status" value="1"/>
</dbReference>
<dbReference type="Proteomes" id="UP000254958">
    <property type="component" value="Unassembled WGS sequence"/>
</dbReference>
<dbReference type="InterPro" id="IPR027417">
    <property type="entry name" value="P-loop_NTPase"/>
</dbReference>
<dbReference type="Proteomes" id="UP000562982">
    <property type="component" value="Unassembled WGS sequence"/>
</dbReference>
<sequence length="682" mass="75837">MSHDDRKRAIGKVISVAADRFVVEMHAGTDNFTVVGFDDVHYVARLGSFLMIPSQSEYVVVEVVGLRERDASTPSERGDFDRAGSSKYLDVVPVGMLPMRGGAFRFGVSVFPSLYADALYALDGELDRIFETEAAVEPSVGLNGGACEPEGATRYRVLPIGKSVVFEDYDIKVRLNEFFGGHVAVLGNTGSGKSCTVASVLQSLFSKPKEHYARGATFVVFDVNGEYHAALAASAKEGAIGVERVVLDGTAAGFRMPHWFLEMAEWELLLQASERTQLPVLRTALGLTSLFHANTPEALALREHFVATCIIECFRGADGDSPVSKFQRVVSLLQKYPTNDLNMALLNRFNPNFQYGNFSGNNQSAFLDEVRKKLREDAPLPAYNRTPFSFDELHECLDFAILYEEAHGNRQIRDYCSSMVTRLRSLQERTEYAFLRHEGADVHAAVSDLEFLTNIVGLQRAAGESFTKRNQVIIIDLNSVEDEIVELVSAVIARMLFRFLRHAEPRNHFPIHLLLEEAHRYVASTPSRFSIDATKIFERIAKEGRKYGMFVLLASQRPSELSKTVLSQCSNFLVHRIQNPDDLSQIRQMTPFISESVLKRLPSLPRQHALVFGTSVNLPTTFKVREASPRPRSDDTAVVDLWFHEEGRAADIRLALCPSDAAAAAAGEEPMVVNEGPDDDIF</sequence>
<proteinExistence type="predicted"/>
<keyword evidence="4" id="KW-1185">Reference proteome</keyword>
<dbReference type="Pfam" id="PF01935">
    <property type="entry name" value="DUF87"/>
    <property type="match status" value="1"/>
</dbReference>
<evidence type="ECO:0000313" key="2">
    <source>
        <dbReference type="EMBL" id="MBB2185482.1"/>
    </source>
</evidence>
<dbReference type="RefSeq" id="WP_114726194.1">
    <property type="nucleotide sequence ID" value="NZ_JABEQI010000002.1"/>
</dbReference>
<reference evidence="3 4" key="1">
    <citation type="submission" date="2018-07" db="EMBL/GenBank/DDBJ databases">
        <title>Genomic Encyclopedia of Type Strains, Phase IV (KMG-IV): sequencing the most valuable type-strain genomes for metagenomic binning, comparative biology and taxonomic classification.</title>
        <authorList>
            <person name="Goeker M."/>
        </authorList>
    </citation>
    <scope>NUCLEOTIDE SEQUENCE [LARGE SCALE GENOMIC DNA]</scope>
    <source>
        <strain evidence="3 4">DSM 5603</strain>
    </source>
</reference>
<dbReference type="InterPro" id="IPR002789">
    <property type="entry name" value="HerA_central"/>
</dbReference>
<keyword evidence="2" id="KW-0067">ATP-binding</keyword>
<dbReference type="CDD" id="cd01127">
    <property type="entry name" value="TrwB_TraG_TraD_VirD4"/>
    <property type="match status" value="1"/>
</dbReference>
<evidence type="ECO:0000313" key="3">
    <source>
        <dbReference type="EMBL" id="RDI39286.1"/>
    </source>
</evidence>
<gene>
    <name evidence="3" type="ORF">C7453_10273</name>
    <name evidence="2" type="ORF">HLH32_03610</name>
</gene>
<evidence type="ECO:0000259" key="1">
    <source>
        <dbReference type="Pfam" id="PF01935"/>
    </source>
</evidence>
<evidence type="ECO:0000313" key="4">
    <source>
        <dbReference type="Proteomes" id="UP000254958"/>
    </source>
</evidence>
<dbReference type="AlphaFoldDB" id="A0A370G837"/>
<dbReference type="EMBL" id="JABEQI010000002">
    <property type="protein sequence ID" value="MBB2185482.1"/>
    <property type="molecule type" value="Genomic_DNA"/>
</dbReference>
<comment type="caution">
    <text evidence="3">The sequence shown here is derived from an EMBL/GenBank/DDBJ whole genome shotgun (WGS) entry which is preliminary data.</text>
</comment>
<evidence type="ECO:0000313" key="5">
    <source>
        <dbReference type="Proteomes" id="UP000562982"/>
    </source>
</evidence>
<dbReference type="EMBL" id="QQAW01000002">
    <property type="protein sequence ID" value="RDI39286.1"/>
    <property type="molecule type" value="Genomic_DNA"/>
</dbReference>
<reference evidence="2 5" key="2">
    <citation type="submission" date="2020-04" db="EMBL/GenBank/DDBJ databases">
        <title>Description of novel Gluconacetobacter.</title>
        <authorList>
            <person name="Sombolestani A."/>
        </authorList>
    </citation>
    <scope>NUCLEOTIDE SEQUENCE [LARGE SCALE GENOMIC DNA]</scope>
    <source>
        <strain evidence="2 5">LMG 1382</strain>
    </source>
</reference>
<dbReference type="PANTHER" id="PTHR42957:SF1">
    <property type="entry name" value="HELICASE MJ1565-RELATED"/>
    <property type="match status" value="1"/>
</dbReference>
<name>A0A370G837_GLULI</name>